<feature type="repeat" description="TPR" evidence="3">
    <location>
        <begin position="512"/>
        <end position="545"/>
    </location>
</feature>
<dbReference type="PANTHER" id="PTHR44858">
    <property type="entry name" value="TETRATRICOPEPTIDE REPEAT PROTEIN 6"/>
    <property type="match status" value="1"/>
</dbReference>
<dbReference type="PROSITE" id="PS50005">
    <property type="entry name" value="TPR"/>
    <property type="match status" value="17"/>
</dbReference>
<protein>
    <submittedName>
        <fullName evidence="5">Tetratricopeptide repeat protein</fullName>
    </submittedName>
</protein>
<dbReference type="Pfam" id="PF14559">
    <property type="entry name" value="TPR_19"/>
    <property type="match status" value="2"/>
</dbReference>
<dbReference type="InterPro" id="IPR006597">
    <property type="entry name" value="Sel1-like"/>
</dbReference>
<keyword evidence="2 3" id="KW-0802">TPR repeat</keyword>
<gene>
    <name evidence="5" type="ORF">J0M35_06600</name>
</gene>
<feature type="repeat" description="TPR" evidence="3">
    <location>
        <begin position="1171"/>
        <end position="1204"/>
    </location>
</feature>
<dbReference type="SUPFAM" id="SSF48452">
    <property type="entry name" value="TPR-like"/>
    <property type="match status" value="4"/>
</dbReference>
<evidence type="ECO:0000256" key="1">
    <source>
        <dbReference type="ARBA" id="ARBA00022737"/>
    </source>
</evidence>
<feature type="repeat" description="TPR" evidence="3">
    <location>
        <begin position="731"/>
        <end position="764"/>
    </location>
</feature>
<dbReference type="EMBL" id="JAFLCK010000007">
    <property type="protein sequence ID" value="MBN8660015.1"/>
    <property type="molecule type" value="Genomic_DNA"/>
</dbReference>
<feature type="repeat" description="TPR" evidence="3">
    <location>
        <begin position="868"/>
        <end position="901"/>
    </location>
</feature>
<organism evidence="5 6">
    <name type="scientific">Candidatus Obscuribacter phosphatis</name>
    <dbReference type="NCBI Taxonomy" id="1906157"/>
    <lineage>
        <taxon>Bacteria</taxon>
        <taxon>Bacillati</taxon>
        <taxon>Candidatus Melainabacteria</taxon>
        <taxon>Candidatus Obscuribacterales</taxon>
        <taxon>Candidatus Obscuribacteraceae</taxon>
        <taxon>Candidatus Obscuribacter</taxon>
    </lineage>
</organism>
<keyword evidence="4" id="KW-0732">Signal</keyword>
<feature type="repeat" description="TPR" evidence="3">
    <location>
        <begin position="196"/>
        <end position="229"/>
    </location>
</feature>
<feature type="repeat" description="TPR" evidence="3">
    <location>
        <begin position="251"/>
        <end position="284"/>
    </location>
</feature>
<feature type="repeat" description="TPR" evidence="3">
    <location>
        <begin position="305"/>
        <end position="338"/>
    </location>
</feature>
<dbReference type="InterPro" id="IPR011990">
    <property type="entry name" value="TPR-like_helical_dom_sf"/>
</dbReference>
<dbReference type="Proteomes" id="UP000664277">
    <property type="component" value="Unassembled WGS sequence"/>
</dbReference>
<feature type="repeat" description="TPR" evidence="3">
    <location>
        <begin position="478"/>
        <end position="511"/>
    </location>
</feature>
<dbReference type="Pfam" id="PF13181">
    <property type="entry name" value="TPR_8"/>
    <property type="match status" value="3"/>
</dbReference>
<feature type="repeat" description="TPR" evidence="3">
    <location>
        <begin position="1205"/>
        <end position="1238"/>
    </location>
</feature>
<accession>A0A8J7PHX3</accession>
<feature type="repeat" description="TPR" evidence="3">
    <location>
        <begin position="615"/>
        <end position="648"/>
    </location>
</feature>
<feature type="repeat" description="TPR" evidence="3">
    <location>
        <begin position="430"/>
        <end position="463"/>
    </location>
</feature>
<evidence type="ECO:0000256" key="2">
    <source>
        <dbReference type="ARBA" id="ARBA00022803"/>
    </source>
</evidence>
<dbReference type="SMART" id="SM00028">
    <property type="entry name" value="TPR"/>
    <property type="match status" value="23"/>
</dbReference>
<feature type="repeat" description="TPR" evidence="3">
    <location>
        <begin position="1089"/>
        <end position="1122"/>
    </location>
</feature>
<dbReference type="PANTHER" id="PTHR44858:SF1">
    <property type="entry name" value="UDP-N-ACETYLGLUCOSAMINE--PEPTIDE N-ACETYLGLUCOSAMINYLTRANSFERASE SPINDLY-RELATED"/>
    <property type="match status" value="1"/>
</dbReference>
<evidence type="ECO:0000256" key="4">
    <source>
        <dbReference type="SAM" id="SignalP"/>
    </source>
</evidence>
<sequence>MTHIRKQRPLFILLALSLCLTAECKFLAVEAFDQATLINLNNEGVKAINAQNYQLAIQKLEEAVKMDPNYKKARENLAIAYNNYGLVFQKNPTEAIKYFHKAALLDPKNPTTMGNLTAIVRVMGKDPNDFATRVGMADASRKAADFPGAIVEYREALKLKDDASIHEKLGDVLRVTDRVDEAIAEYQAAARTQDSASIEVKLGQSFQTKKDLPNAIAAYGRAISMKSDDPDVQDALVAGWEAAVRDNPTAPENHIGLGQGLQYKGDFGQAEAEFRLAISLSPGKQNPVAAKLLAALPAAKNQFNIDRLINLGVEQQSQKHYDLAIQYYQKALSLVSPNDNKQQSSIYMNIGTALQAKEDYKGAIDNYQKSLGLDPTNQGAQEGIKTASAAQKDKNITDLAKAADDLFKAQNYDGAIAKYQELLKATPNDAGIHYNIGAAYQYKKDFDSAIAEYNLAASIDPKNKTYQDALVKVKDLKAQPIIDAALAKHKEKDYISAVDLYQKALDIVPNNAGLVYNLASAQYAMQDYQNARRSYSKALEMDKNGQVNNLYFIATIDEHVGNGNQARAEYQSYLAQAPKGTYAAQAQNRFAALSKNPADTIKIKSENELAKEKEASDSYTRAVELQKSGQFDQAIAEYQKSLAIQPQNADFLYALGTAYQQKGDLDNAISFYQKALSVSPAEPIYKKAIKDANILKAVPIVKQAYDKQTSGDIPSAIDLYAQASQLDPDNGSIFMNMGVAYQATDKFQEAFDQYQKAYNLDKKGAVDCLYLMATIDENYGRGMQAINKYNQYMREAPSGQYFKAANERIKVLSANPQNTQKLATTGDIKNAQAAADAYNEAIKLQQAANYDGALSLYQKAISLMPKESAYVYAIATCYQAKGDFDNAIRNYQDAVSKAPAKDLAGYKQALAAAQMAQAQPIMDEAVQKHTAGDLAAAIPLYEKALALYPANAHGYTNLAGAYQSNDDFNNARRCYAKALELDAKNESDNWYFIGLIDENYRRVNDAISDYSKYLAAKASGSYAADARARMTAIKADPNKCQTIATKAQVQQSTQASAAFNEAVQLQTDKKYDEAIAKYQEALKAFPNEASYYYSLGTCYQAKEDYDNALAQYEKARVLNPKEPAYPQLIKQIKQAKASPLVNSAIEKQTQKNDLPGAIADYEAALKIDDDAATHSYLGTAYQAQNNLQKAMSEYMRALSLDKTLVDTNYYLGTVYEAMKQPLKAVEEYQKFVRSAPANNPNMAAVKERLKLLAPGRK</sequence>
<dbReference type="Pfam" id="PF13432">
    <property type="entry name" value="TPR_16"/>
    <property type="match status" value="5"/>
</dbReference>
<dbReference type="Pfam" id="PF13414">
    <property type="entry name" value="TPR_11"/>
    <property type="match status" value="2"/>
</dbReference>
<proteinExistence type="predicted"/>
<reference evidence="5" key="1">
    <citation type="submission" date="2021-02" db="EMBL/GenBank/DDBJ databases">
        <title>Genome-Resolved Metagenomics of a Microbial Community Performing Photosynthetic Biological Nutrient Removal.</title>
        <authorList>
            <person name="Mcdaniel E.A."/>
        </authorList>
    </citation>
    <scope>NUCLEOTIDE SEQUENCE</scope>
    <source>
        <strain evidence="5">UWPOB_OBS1</strain>
    </source>
</reference>
<keyword evidence="1" id="KW-0677">Repeat</keyword>
<feature type="signal peptide" evidence="4">
    <location>
        <begin position="1"/>
        <end position="22"/>
    </location>
</feature>
<dbReference type="InterPro" id="IPR019734">
    <property type="entry name" value="TPR_rpt"/>
</dbReference>
<dbReference type="InterPro" id="IPR050498">
    <property type="entry name" value="Ycf3"/>
</dbReference>
<dbReference type="SMART" id="SM00671">
    <property type="entry name" value="SEL1"/>
    <property type="match status" value="6"/>
</dbReference>
<evidence type="ECO:0000256" key="3">
    <source>
        <dbReference type="PROSITE-ProRule" id="PRU00339"/>
    </source>
</evidence>
<comment type="caution">
    <text evidence="5">The sequence shown here is derived from an EMBL/GenBank/DDBJ whole genome shotgun (WGS) entry which is preliminary data.</text>
</comment>
<evidence type="ECO:0000313" key="6">
    <source>
        <dbReference type="Proteomes" id="UP000664277"/>
    </source>
</evidence>
<dbReference type="Gene3D" id="1.25.40.10">
    <property type="entry name" value="Tetratricopeptide repeat domain"/>
    <property type="match status" value="12"/>
</dbReference>
<feature type="chain" id="PRO_5035288009" evidence="4">
    <location>
        <begin position="23"/>
        <end position="1257"/>
    </location>
</feature>
<feature type="repeat" description="TPR" evidence="3">
    <location>
        <begin position="952"/>
        <end position="985"/>
    </location>
</feature>
<feature type="repeat" description="TPR" evidence="3">
    <location>
        <begin position="344"/>
        <end position="377"/>
    </location>
</feature>
<name>A0A8J7PHX3_9BACT</name>
<feature type="repeat" description="TPR" evidence="3">
    <location>
        <begin position="1055"/>
        <end position="1088"/>
    </location>
</feature>
<dbReference type="AlphaFoldDB" id="A0A8J7PHX3"/>
<feature type="repeat" description="TPR" evidence="3">
    <location>
        <begin position="834"/>
        <end position="867"/>
    </location>
</feature>
<evidence type="ECO:0000313" key="5">
    <source>
        <dbReference type="EMBL" id="MBN8660015.1"/>
    </source>
</evidence>
<dbReference type="Pfam" id="PF13174">
    <property type="entry name" value="TPR_6"/>
    <property type="match status" value="1"/>
</dbReference>
<feature type="repeat" description="TPR" evidence="3">
    <location>
        <begin position="649"/>
        <end position="682"/>
    </location>
</feature>
<dbReference type="PROSITE" id="PS50293">
    <property type="entry name" value="TPR_REGION"/>
    <property type="match status" value="3"/>
</dbReference>